<evidence type="ECO:0000256" key="4">
    <source>
        <dbReference type="ARBA" id="ARBA00022723"/>
    </source>
</evidence>
<dbReference type="PROSITE" id="PS51258">
    <property type="entry name" value="MHD1"/>
    <property type="match status" value="1"/>
</dbReference>
<name>A0A1J1J772_9DIPT</name>
<keyword evidence="8" id="KW-0446">Lipid-binding</keyword>
<evidence type="ECO:0000256" key="2">
    <source>
        <dbReference type="ARBA" id="ARBA00022448"/>
    </source>
</evidence>
<keyword evidence="6" id="KW-0653">Protein transport</keyword>
<protein>
    <submittedName>
        <fullName evidence="16">CLUMA_CG021008, isoform A</fullName>
    </submittedName>
</protein>
<dbReference type="EMBL" id="CVRI01000074">
    <property type="protein sequence ID" value="CRL08240.1"/>
    <property type="molecule type" value="Genomic_DNA"/>
</dbReference>
<evidence type="ECO:0000256" key="8">
    <source>
        <dbReference type="ARBA" id="ARBA00023121"/>
    </source>
</evidence>
<keyword evidence="4" id="KW-0479">Metal-binding</keyword>
<dbReference type="Gene3D" id="2.30.29.30">
    <property type="entry name" value="Pleckstrin-homology domain (PH domain)/Phosphotyrosine-binding domain (PTB)"/>
    <property type="match status" value="1"/>
</dbReference>
<dbReference type="InterPro" id="IPR014770">
    <property type="entry name" value="Munc13_1"/>
</dbReference>
<dbReference type="PANTHER" id="PTHR12166:SF8">
    <property type="entry name" value="CALCIUM-DEPENDENT SECRETION ACTIVATOR"/>
    <property type="match status" value="1"/>
</dbReference>
<dbReference type="InterPro" id="IPR057457">
    <property type="entry name" value="CAPS_C2"/>
</dbReference>
<dbReference type="GO" id="GO:0030659">
    <property type="term" value="C:cytoplasmic vesicle membrane"/>
    <property type="evidence" value="ECO:0007669"/>
    <property type="project" value="UniProtKB-SubCell"/>
</dbReference>
<dbReference type="SUPFAM" id="SSF49562">
    <property type="entry name" value="C2 domain (Calcium/lipid-binding domain, CaLB)"/>
    <property type="match status" value="1"/>
</dbReference>
<feature type="compositionally biased region" description="Acidic residues" evidence="12">
    <location>
        <begin position="1"/>
        <end position="14"/>
    </location>
</feature>
<keyword evidence="5" id="KW-0106">Calcium</keyword>
<feature type="domain" description="PH" evidence="13">
    <location>
        <begin position="513"/>
        <end position="623"/>
    </location>
</feature>
<evidence type="ECO:0000256" key="5">
    <source>
        <dbReference type="ARBA" id="ARBA00022837"/>
    </source>
</evidence>
<keyword evidence="17" id="KW-1185">Reference proteome</keyword>
<evidence type="ECO:0000256" key="7">
    <source>
        <dbReference type="ARBA" id="ARBA00023018"/>
    </source>
</evidence>
<dbReference type="GO" id="GO:0098793">
    <property type="term" value="C:presynapse"/>
    <property type="evidence" value="ECO:0007669"/>
    <property type="project" value="GOC"/>
</dbReference>
<proteinExistence type="predicted"/>
<dbReference type="SMART" id="SM00233">
    <property type="entry name" value="PH"/>
    <property type="match status" value="1"/>
</dbReference>
<comment type="subcellular location">
    <subcellularLocation>
        <location evidence="1">Cytoplasmic vesicle membrane</location>
    </subcellularLocation>
    <subcellularLocation>
        <location evidence="11">Synapse</location>
    </subcellularLocation>
</comment>
<dbReference type="SUPFAM" id="SSF50729">
    <property type="entry name" value="PH domain-like"/>
    <property type="match status" value="1"/>
</dbReference>
<evidence type="ECO:0000256" key="10">
    <source>
        <dbReference type="ARBA" id="ARBA00023329"/>
    </source>
</evidence>
<evidence type="ECO:0000256" key="11">
    <source>
        <dbReference type="ARBA" id="ARBA00034103"/>
    </source>
</evidence>
<dbReference type="GO" id="GO:0008289">
    <property type="term" value="F:lipid binding"/>
    <property type="evidence" value="ECO:0007669"/>
    <property type="project" value="UniProtKB-KW"/>
</dbReference>
<accession>A0A1J1J772</accession>
<dbReference type="GO" id="GO:0015031">
    <property type="term" value="P:protein transport"/>
    <property type="evidence" value="ECO:0007669"/>
    <property type="project" value="UniProtKB-KW"/>
</dbReference>
<feature type="compositionally biased region" description="Polar residues" evidence="12">
    <location>
        <begin position="39"/>
        <end position="77"/>
    </location>
</feature>
<dbReference type="GO" id="GO:0016079">
    <property type="term" value="P:synaptic vesicle exocytosis"/>
    <property type="evidence" value="ECO:0007669"/>
    <property type="project" value="InterPro"/>
</dbReference>
<dbReference type="PROSITE" id="PS50004">
    <property type="entry name" value="C2"/>
    <property type="match status" value="1"/>
</dbReference>
<keyword evidence="3" id="KW-0268">Exocytosis</keyword>
<dbReference type="GO" id="GO:1990504">
    <property type="term" value="P:dense core granule exocytosis"/>
    <property type="evidence" value="ECO:0007669"/>
    <property type="project" value="InterPro"/>
</dbReference>
<dbReference type="STRING" id="568069.A0A1J1J772"/>
<dbReference type="Gene3D" id="2.60.40.150">
    <property type="entry name" value="C2 domain"/>
    <property type="match status" value="1"/>
</dbReference>
<evidence type="ECO:0000256" key="6">
    <source>
        <dbReference type="ARBA" id="ARBA00022927"/>
    </source>
</evidence>
<reference evidence="16 17" key="1">
    <citation type="submission" date="2015-04" db="EMBL/GenBank/DDBJ databases">
        <authorList>
            <person name="Syromyatnikov M.Y."/>
            <person name="Popov V.N."/>
        </authorList>
    </citation>
    <scope>NUCLEOTIDE SEQUENCE [LARGE SCALE GENOMIC DNA]</scope>
</reference>
<dbReference type="InterPro" id="IPR010439">
    <property type="entry name" value="MUN_dom"/>
</dbReference>
<dbReference type="CDD" id="cd01234">
    <property type="entry name" value="PH_CADPS"/>
    <property type="match status" value="1"/>
</dbReference>
<dbReference type="GO" id="GO:0046872">
    <property type="term" value="F:metal ion binding"/>
    <property type="evidence" value="ECO:0007669"/>
    <property type="project" value="UniProtKB-KW"/>
</dbReference>
<evidence type="ECO:0000256" key="12">
    <source>
        <dbReference type="SAM" id="MobiDB-lite"/>
    </source>
</evidence>
<evidence type="ECO:0000313" key="17">
    <source>
        <dbReference type="Proteomes" id="UP000183832"/>
    </source>
</evidence>
<sequence>MIDPSSSEEEDEEEHVQHHQHQRNRHESPGYGHLEVPNATPSRNLSPASQDHSSQSVGSLRSQQLQRPTSPSPSLASEQPKDPAELAERHKIEEEERKRRIQLYVFVSRCISYPFNSKQPNDMTKRQQKITKQNLDTITNRFQSFMKGETQIMADEAFQNAVQSYHDVFLKSDRVQKMVASGACSQHDFREVFRNNIEKRVRSLPEIDGLSKETVLTSWMAKFDCILKGTGDDEHKRPTRMQPLNSESILTKEQLFDMFQQILGVKKFEHQILFNALMLDSADEQAAAIRRELDGRMQRVTEMERNRKLMPKFVLKEMESLYIEELKSSINLLMANLESLPVSKGSMDSKYGLGIKKKYNHRSQGSLAKMEGDADGNDTQLTKMDVVLTFQLEVVVMEVKGLKSLAPNRIVYCTMEVESGEKLQTDQAEASKPMWDTQGDFTTTHPLPSVKVKLYTENPGMLALEDKELGKITLKPTPLSSKAPEWHRLNVPKNLPDQDLRIKIACRMDKPLNMKHCGYLYGIGKGVWKKWKKRYFVLVQVSQYTFAMCTYKEKKSEPAEMMQLDGYTVDYIEAASAALMVGMDLEGGRYFFNAVREGDSILFASDDENECSLWVMALYRATGQSHKPTPPLTSGQISSISKIQGDADKARKHGMEDYISADPCLFEHAHLFKLLQNLTLDYRLNDPFASMGWFSPGQVFVLDEYCARYGVRGCYRHLCYLSDLLDRAEKNFMIDPTLIHYSFAFCASHVHGNRPDGVGSITHEEKEKFQDIKERLRVLLEYQITNFRYCFPFGRPEGALKATLSLLERVLMKDIVTPVPPEEVRSTIKKSLENAALDNYTRLSAEAKIEEDLRGEMMVPPAKKLEDLIHLAELCVDLLQQNEEHYAELRAVEPEPPKQEEIDPQAAAVEAIPSNVKNNVMPNPNANTVKKDPYRYCMPTHAVYTPPKPTALFKAFAWFSDLLVEHAEMFWSMFACDMERVLAEQLPDTWDSFPLFQVLNDYLRMDDNLKNGRFHHQLQTIFAPLVVRYVDLMESSIRLDALQSFIRDLHWPDAEFRQHLEQRLKLMACDMIESCLQRTEQSFQQWLKKSVTFISTDYIISTEMCAMVNVILDAKNQSFKLCSVDGIDVHQYHAKIDDQIDKALASMTQGLINKLVSVLEATLGKLARYDEGSLIGSLLSFTNVSGSGKELGQGYVNFARNNIDLIRSKINDDLWILNFFEQWYTKQITILCTWLSERLDHSLHVFQCTCLAHIVKKIYSDFELQGVMEDKLNSKAYQTVSQRMQAEEATCQLTMTSEDGEDEFGDGDDDDGATSVAASKSSKLPVLDKLGDEDGNISVGSVTNVVKDRVGNLLGKGIGGLSTKFGSGSWF</sequence>
<evidence type="ECO:0000256" key="3">
    <source>
        <dbReference type="ARBA" id="ARBA00022483"/>
    </source>
</evidence>
<dbReference type="SMART" id="SM01145">
    <property type="entry name" value="DUF1041"/>
    <property type="match status" value="1"/>
</dbReference>
<evidence type="ECO:0000256" key="9">
    <source>
        <dbReference type="ARBA" id="ARBA00023136"/>
    </source>
</evidence>
<evidence type="ECO:0000259" key="13">
    <source>
        <dbReference type="PROSITE" id="PS50003"/>
    </source>
</evidence>
<dbReference type="Pfam" id="PF25341">
    <property type="entry name" value="C2_CAPS"/>
    <property type="match status" value="1"/>
</dbReference>
<dbReference type="InterPro" id="IPR000008">
    <property type="entry name" value="C2_dom"/>
</dbReference>
<dbReference type="FunFam" id="2.30.29.30:FF:000007">
    <property type="entry name" value="Calcium-dependent secretion activator 2 isoform B"/>
    <property type="match status" value="1"/>
</dbReference>
<gene>
    <name evidence="16" type="ORF">CLUMA_CG021008</name>
</gene>
<keyword evidence="7" id="KW-0770">Synapse</keyword>
<keyword evidence="9" id="KW-0472">Membrane</keyword>
<feature type="domain" description="MHD1" evidence="15">
    <location>
        <begin position="927"/>
        <end position="1079"/>
    </location>
</feature>
<organism evidence="16 17">
    <name type="scientific">Clunio marinus</name>
    <dbReference type="NCBI Taxonomy" id="568069"/>
    <lineage>
        <taxon>Eukaryota</taxon>
        <taxon>Metazoa</taxon>
        <taxon>Ecdysozoa</taxon>
        <taxon>Arthropoda</taxon>
        <taxon>Hexapoda</taxon>
        <taxon>Insecta</taxon>
        <taxon>Pterygota</taxon>
        <taxon>Neoptera</taxon>
        <taxon>Endopterygota</taxon>
        <taxon>Diptera</taxon>
        <taxon>Nematocera</taxon>
        <taxon>Chironomoidea</taxon>
        <taxon>Chironomidae</taxon>
        <taxon>Clunio</taxon>
    </lineage>
</organism>
<dbReference type="Pfam" id="PF00169">
    <property type="entry name" value="PH"/>
    <property type="match status" value="1"/>
</dbReference>
<dbReference type="InterPro" id="IPR033227">
    <property type="entry name" value="CAPS"/>
</dbReference>
<evidence type="ECO:0000259" key="14">
    <source>
        <dbReference type="PROSITE" id="PS50004"/>
    </source>
</evidence>
<dbReference type="PANTHER" id="PTHR12166">
    <property type="entry name" value="CALCIUM-DEPENDENT SECRETION ACTIVATOR"/>
    <property type="match status" value="1"/>
</dbReference>
<dbReference type="InterPro" id="IPR001849">
    <property type="entry name" value="PH_domain"/>
</dbReference>
<keyword evidence="2" id="KW-0813">Transport</keyword>
<evidence type="ECO:0000256" key="1">
    <source>
        <dbReference type="ARBA" id="ARBA00004156"/>
    </source>
</evidence>
<feature type="domain" description="C2" evidence="14">
    <location>
        <begin position="372"/>
        <end position="487"/>
    </location>
</feature>
<dbReference type="InterPro" id="IPR011993">
    <property type="entry name" value="PH-like_dom_sf"/>
</dbReference>
<feature type="region of interest" description="Disordered" evidence="12">
    <location>
        <begin position="1"/>
        <end position="93"/>
    </location>
</feature>
<feature type="compositionally biased region" description="Basic and acidic residues" evidence="12">
    <location>
        <begin position="79"/>
        <end position="93"/>
    </location>
</feature>
<dbReference type="Pfam" id="PF06292">
    <property type="entry name" value="MUN"/>
    <property type="match status" value="2"/>
</dbReference>
<dbReference type="InterPro" id="IPR035892">
    <property type="entry name" value="C2_domain_sf"/>
</dbReference>
<dbReference type="OrthoDB" id="10063282at2759"/>
<dbReference type="PROSITE" id="PS50003">
    <property type="entry name" value="PH_DOMAIN"/>
    <property type="match status" value="1"/>
</dbReference>
<dbReference type="Proteomes" id="UP000183832">
    <property type="component" value="Unassembled WGS sequence"/>
</dbReference>
<evidence type="ECO:0000259" key="15">
    <source>
        <dbReference type="PROSITE" id="PS51258"/>
    </source>
</evidence>
<evidence type="ECO:0000313" key="16">
    <source>
        <dbReference type="EMBL" id="CRL08240.1"/>
    </source>
</evidence>
<keyword evidence="10" id="KW-0968">Cytoplasmic vesicle</keyword>